<dbReference type="EnsemblFungi" id="FOXG_16218T0">
    <property type="protein sequence ID" value="FOXG_16218P0"/>
    <property type="gene ID" value="FOXG_16218"/>
</dbReference>
<evidence type="ECO:0000256" key="1">
    <source>
        <dbReference type="SAM" id="MobiDB-lite"/>
    </source>
</evidence>
<accession>A0A0D2YIF3</accession>
<feature type="compositionally biased region" description="Basic and acidic residues" evidence="1">
    <location>
        <begin position="152"/>
        <end position="163"/>
    </location>
</feature>
<feature type="signal peptide" evidence="2">
    <location>
        <begin position="1"/>
        <end position="18"/>
    </location>
</feature>
<organism evidence="3 4">
    <name type="scientific">Fusarium oxysporum (strain Fo5176)</name>
    <name type="common">Fusarium vascular wilt</name>
    <dbReference type="NCBI Taxonomy" id="660025"/>
    <lineage>
        <taxon>Eukaryota</taxon>
        <taxon>Fungi</taxon>
        <taxon>Dikarya</taxon>
        <taxon>Ascomycota</taxon>
        <taxon>Pezizomycotina</taxon>
        <taxon>Sordariomycetes</taxon>
        <taxon>Hypocreomycetidae</taxon>
        <taxon>Hypocreales</taxon>
        <taxon>Nectriaceae</taxon>
        <taxon>Fusarium</taxon>
        <taxon>Fusarium oxysporum species complex</taxon>
    </lineage>
</organism>
<dbReference type="EnsemblFungi" id="FOXG_16162T0">
    <property type="protein sequence ID" value="FOXG_16162P0"/>
    <property type="gene ID" value="FOXG_16162"/>
</dbReference>
<dbReference type="EnsemblFungi" id="FOXG_06850T0">
    <property type="protein sequence ID" value="FOXG_06850P0"/>
    <property type="gene ID" value="FOXG_06850"/>
</dbReference>
<dbReference type="AlphaFoldDB" id="A0A0D2YIF3"/>
<name>A0A0D2YIF3_FUSOF</name>
<proteinExistence type="predicted"/>
<evidence type="ECO:0000313" key="4">
    <source>
        <dbReference type="Proteomes" id="UP000002489"/>
    </source>
</evidence>
<feature type="compositionally biased region" description="Basic and acidic residues" evidence="1">
    <location>
        <begin position="134"/>
        <end position="145"/>
    </location>
</feature>
<reference evidence="4" key="1">
    <citation type="journal article" date="2012" name="Mol. Plant Microbe Interact.">
        <title>A highly conserved effector in Fusarium oxysporum is required for full virulence on Arabidopsis.</title>
        <authorList>
            <person name="Thatcher L.F."/>
            <person name="Gardiner D.M."/>
            <person name="Kazan K."/>
            <person name="Manners J."/>
        </authorList>
    </citation>
    <scope>NUCLEOTIDE SEQUENCE [LARGE SCALE GENOMIC DNA]</scope>
    <source>
        <strain evidence="4">Fo5176</strain>
    </source>
</reference>
<sequence>MILFVVLSLVGYLNPVVARVCIPPLMTHCLEVKETMDHPASILKYRLERDGIPLALVETPDSLVLVPEGETIGLAETSFKYSGLSISGLPGMNKKEVHIGFGGPQTLVIREKSERTYTSRNPPAGFVEGPSMHEAMKGDGDEHNKSQPQQLEKGDKHDEKTKY</sequence>
<dbReference type="Proteomes" id="UP000002489">
    <property type="component" value="Unassembled WGS sequence"/>
</dbReference>
<evidence type="ECO:0000313" key="3">
    <source>
        <dbReference type="EnsemblFungi" id="FOXG_16218P0"/>
    </source>
</evidence>
<dbReference type="STRING" id="426428.A0A0D2YIF3"/>
<keyword evidence="2" id="KW-0732">Signal</keyword>
<feature type="chain" id="PRO_5010025615" evidence="2">
    <location>
        <begin position="19"/>
        <end position="163"/>
    </location>
</feature>
<evidence type="ECO:0000256" key="2">
    <source>
        <dbReference type="SAM" id="SignalP"/>
    </source>
</evidence>
<reference evidence="3" key="2">
    <citation type="submission" date="2025-05" db="UniProtKB">
        <authorList>
            <consortium name="EnsemblFungi"/>
        </authorList>
    </citation>
    <scope>IDENTIFICATION</scope>
    <source>
        <strain evidence="3">4287 / CBS 123668 / FGSC 9935 / NRRL 34936</strain>
    </source>
</reference>
<protein>
    <submittedName>
        <fullName evidence="3">Uncharacterized protein</fullName>
    </submittedName>
</protein>
<feature type="region of interest" description="Disordered" evidence="1">
    <location>
        <begin position="113"/>
        <end position="163"/>
    </location>
</feature>